<sequence length="527" mass="55269">MSFTGALATPHALATDAGMRAIAQGGNAIDAAITAAAVLTVVYPHNVALGGDLIALVRTPDGAVRCINASGWSGAAADAAAMRAQHGTWLPARGADAVTVPGAVRGWQALRKLGSQLAWERTLAPAQHYAEHGVAVAPSLTAHINHPENVDLFGTADFDRVFRPGGKPLRTGETFRQPALAETLAQLSVSGPDGFYTGALGERMVSYLRAHGSCLTGADFADFEPDITDPIAMSFRGLTVLTSPPNSHGFILLRALHAIDKLGLTDPLGAGLGTLMQIFRRGNQLRTSDLADPRCVDVDVERLLTVGPDVVESEVEAEHDRALVPYGDTVGIAAADSDGYAVSLIQSVYHAFGSGLIDPDTGVLFHNRGTSFSLDPASPNVLAPRKRPVHTLMPAMTTHEGKVRHVLATMGGQGQPQILAQLLLRALAGENVESAVSAPRAIVGLQHEGTTRDTVSWEADLSGSAREALTRGGLPDMEMAPHSESLGQANLISIGAEGAMTAGSDPRSDGAAVVANYPRHRWEQVQR</sequence>
<dbReference type="PRINTS" id="PR01210">
    <property type="entry name" value="GGTRANSPTASE"/>
</dbReference>
<dbReference type="InterPro" id="IPR029055">
    <property type="entry name" value="Ntn_hydrolases_N"/>
</dbReference>
<dbReference type="Proteomes" id="UP000070612">
    <property type="component" value="Unassembled WGS sequence"/>
</dbReference>
<dbReference type="Gene3D" id="1.10.246.230">
    <property type="match status" value="1"/>
</dbReference>
<comment type="caution">
    <text evidence="1">The sequence shown here is derived from an EMBL/GenBank/DDBJ whole genome shotgun (WGS) entry which is preliminary data.</text>
</comment>
<protein>
    <submittedName>
        <fullName evidence="1">Gamma-glutamyltranspeptidase</fullName>
    </submittedName>
</protein>
<dbReference type="EMBL" id="LGTW01000005">
    <property type="protein sequence ID" value="KWX24480.1"/>
    <property type="molecule type" value="Genomic_DNA"/>
</dbReference>
<dbReference type="STRING" id="59750.AWC31_05425"/>
<keyword evidence="2" id="KW-1185">Reference proteome</keyword>
<gene>
    <name evidence="1" type="ORF">AFM11_09800</name>
</gene>
<name>A0A132PQ69_9MYCO</name>
<dbReference type="SUPFAM" id="SSF56235">
    <property type="entry name" value="N-terminal nucleophile aminohydrolases (Ntn hydrolases)"/>
    <property type="match status" value="1"/>
</dbReference>
<proteinExistence type="predicted"/>
<dbReference type="InterPro" id="IPR052896">
    <property type="entry name" value="GGT-like_enzyme"/>
</dbReference>
<dbReference type="Pfam" id="PF01019">
    <property type="entry name" value="G_glu_transpept"/>
    <property type="match status" value="1"/>
</dbReference>
<organism evidence="1 2">
    <name type="scientific">Mycolicibacterium wolinskyi</name>
    <dbReference type="NCBI Taxonomy" id="59750"/>
    <lineage>
        <taxon>Bacteria</taxon>
        <taxon>Bacillati</taxon>
        <taxon>Actinomycetota</taxon>
        <taxon>Actinomycetes</taxon>
        <taxon>Mycobacteriales</taxon>
        <taxon>Mycobacteriaceae</taxon>
        <taxon>Mycolicibacterium</taxon>
    </lineage>
</organism>
<dbReference type="AlphaFoldDB" id="A0A132PQ69"/>
<dbReference type="Gene3D" id="3.60.20.40">
    <property type="match status" value="1"/>
</dbReference>
<dbReference type="PANTHER" id="PTHR43881">
    <property type="entry name" value="GAMMA-GLUTAMYLTRANSPEPTIDASE (AFU_ORTHOLOGUE AFUA_4G13580)"/>
    <property type="match status" value="1"/>
</dbReference>
<reference evidence="1 2" key="1">
    <citation type="submission" date="2015-07" db="EMBL/GenBank/DDBJ databases">
        <title>A draft genome sequence of Mycobacterium wolinskyi.</title>
        <authorList>
            <person name="de Man T.J."/>
            <person name="Perry K.A."/>
            <person name="Coulliette A.D."/>
            <person name="Jensen B."/>
            <person name="Toney N.C."/>
            <person name="Limbago B.M."/>
            <person name="Noble-Wang J."/>
        </authorList>
    </citation>
    <scope>NUCLEOTIDE SEQUENCE [LARGE SCALE GENOMIC DNA]</scope>
    <source>
        <strain evidence="1 2">CDC_01</strain>
    </source>
</reference>
<dbReference type="PATRIC" id="fig|59750.3.peg.5998"/>
<evidence type="ECO:0000313" key="2">
    <source>
        <dbReference type="Proteomes" id="UP000070612"/>
    </source>
</evidence>
<evidence type="ECO:0000313" key="1">
    <source>
        <dbReference type="EMBL" id="KWX24480.1"/>
    </source>
</evidence>
<dbReference type="PANTHER" id="PTHR43881:SF1">
    <property type="entry name" value="GAMMA-GLUTAMYLTRANSPEPTIDASE (AFU_ORTHOLOGUE AFUA_4G13580)"/>
    <property type="match status" value="1"/>
</dbReference>
<accession>A0A132PQ69</accession>
<dbReference type="InterPro" id="IPR043137">
    <property type="entry name" value="GGT_ssub_C"/>
</dbReference>